<dbReference type="PANTHER" id="PTHR10656">
    <property type="entry name" value="CELL FATE DETERMINING PROTEIN MAB21-RELATED"/>
    <property type="match status" value="1"/>
</dbReference>
<dbReference type="GO" id="GO:0046872">
    <property type="term" value="F:metal ion binding"/>
    <property type="evidence" value="ECO:0007669"/>
    <property type="project" value="UniProtKB-KW"/>
</dbReference>
<dbReference type="InterPro" id="IPR046906">
    <property type="entry name" value="Mab-21_HhH/H2TH-like"/>
</dbReference>
<keyword evidence="8" id="KW-0460">Magnesium</keyword>
<evidence type="ECO:0000256" key="3">
    <source>
        <dbReference type="ARBA" id="ARBA00022679"/>
    </source>
</evidence>
<feature type="domain" description="Mab-21-like HhH/H2TH-like" evidence="10">
    <location>
        <begin position="253"/>
        <end position="342"/>
    </location>
</feature>
<keyword evidence="3" id="KW-0808">Transferase</keyword>
<dbReference type="InterPro" id="IPR024810">
    <property type="entry name" value="MAB21L/cGLR"/>
</dbReference>
<name>A0AA88Y4W0_PINIB</name>
<dbReference type="Proteomes" id="UP001186944">
    <property type="component" value="Unassembled WGS sequence"/>
</dbReference>
<evidence type="ECO:0000256" key="5">
    <source>
        <dbReference type="ARBA" id="ARBA00022723"/>
    </source>
</evidence>
<dbReference type="Pfam" id="PF03281">
    <property type="entry name" value="Mab-21"/>
    <property type="match status" value="1"/>
</dbReference>
<dbReference type="Gene3D" id="1.10.1410.40">
    <property type="match status" value="1"/>
</dbReference>
<evidence type="ECO:0000313" key="11">
    <source>
        <dbReference type="EMBL" id="KAK3098123.1"/>
    </source>
</evidence>
<accession>A0AA88Y4W0</accession>
<dbReference type="PANTHER" id="PTHR10656:SF42">
    <property type="entry name" value="CYCLIC GMP-AMP SYNTHASE-LIKE PROTEIN-RELATED"/>
    <property type="match status" value="1"/>
</dbReference>
<gene>
    <name evidence="11" type="ORF">FSP39_016348</name>
</gene>
<dbReference type="EMBL" id="VSWD01000007">
    <property type="protein sequence ID" value="KAK3098123.1"/>
    <property type="molecule type" value="Genomic_DNA"/>
</dbReference>
<proteinExistence type="inferred from homology"/>
<comment type="similarity">
    <text evidence="2">Belongs to the mab-21 family.</text>
</comment>
<evidence type="ECO:0000259" key="10">
    <source>
        <dbReference type="Pfam" id="PF20266"/>
    </source>
</evidence>
<dbReference type="GO" id="GO:0016779">
    <property type="term" value="F:nucleotidyltransferase activity"/>
    <property type="evidence" value="ECO:0007669"/>
    <property type="project" value="UniProtKB-KW"/>
</dbReference>
<evidence type="ECO:0000256" key="1">
    <source>
        <dbReference type="ARBA" id="ARBA00001946"/>
    </source>
</evidence>
<evidence type="ECO:0000259" key="9">
    <source>
        <dbReference type="Pfam" id="PF03281"/>
    </source>
</evidence>
<keyword evidence="5" id="KW-0479">Metal-binding</keyword>
<keyword evidence="7" id="KW-0067">ATP-binding</keyword>
<sequence length="440" mass="50881">MAEDIDISSISNKLYEIVNHQIGSKEIIQLRRTADTIDQKLENEHHRFCNHDLLNSGSRAEGFRFPTSDTDIMIVYYDVTVMMDDATIQPLANVVVKMETDETRPGFCMLRFMPRNDFLDLYTDITEMCVHYKDGFYLSNTFWKGTFKGYIQDSYTHGPCETGILDFFETDIAHCLKCKWPKSAYSCIPTLVRTRWPSFHHLSDIVKNGCHIVAIGDKTSGNEFLEWRISFSEAEKSLIHAMNHCQFLTYGLLKMFLKEAINTRMRPEVDGLLCSYFLKTTVMWEIVYSGSAWKEPDLLKWFLICFRRLLSWVSNGYCPNFFIPENNMFLGKIYGRSQQNLLSHLASLYRIGYKCLLGCSSFFVEFCEVLCQPKNVVLSRVDGDSTDICLNIICEIADRVHYHGTISSILRFIPILEIMIRENDTSIGNVVLNSYLQQCK</sequence>
<keyword evidence="4" id="KW-0548">Nucleotidyltransferase</keyword>
<feature type="domain" description="Mab-21-like nucleotidyltransferase" evidence="9">
    <location>
        <begin position="171"/>
        <end position="240"/>
    </location>
</feature>
<organism evidence="11 12">
    <name type="scientific">Pinctada imbricata</name>
    <name type="common">Atlantic pearl-oyster</name>
    <name type="synonym">Pinctada martensii</name>
    <dbReference type="NCBI Taxonomy" id="66713"/>
    <lineage>
        <taxon>Eukaryota</taxon>
        <taxon>Metazoa</taxon>
        <taxon>Spiralia</taxon>
        <taxon>Lophotrochozoa</taxon>
        <taxon>Mollusca</taxon>
        <taxon>Bivalvia</taxon>
        <taxon>Autobranchia</taxon>
        <taxon>Pteriomorphia</taxon>
        <taxon>Pterioida</taxon>
        <taxon>Pterioidea</taxon>
        <taxon>Pteriidae</taxon>
        <taxon>Pinctada</taxon>
    </lineage>
</organism>
<evidence type="ECO:0000256" key="7">
    <source>
        <dbReference type="ARBA" id="ARBA00022840"/>
    </source>
</evidence>
<comment type="cofactor">
    <cofactor evidence="1">
        <name>Mg(2+)</name>
        <dbReference type="ChEBI" id="CHEBI:18420"/>
    </cofactor>
</comment>
<dbReference type="InterPro" id="IPR046903">
    <property type="entry name" value="Mab-21-like_nuc_Trfase"/>
</dbReference>
<protein>
    <submittedName>
        <fullName evidence="11">Uncharacterized protein</fullName>
    </submittedName>
</protein>
<evidence type="ECO:0000256" key="6">
    <source>
        <dbReference type="ARBA" id="ARBA00022741"/>
    </source>
</evidence>
<reference evidence="11" key="1">
    <citation type="submission" date="2019-08" db="EMBL/GenBank/DDBJ databases">
        <title>The improved chromosome-level genome for the pearl oyster Pinctada fucata martensii using PacBio sequencing and Hi-C.</title>
        <authorList>
            <person name="Zheng Z."/>
        </authorList>
    </citation>
    <scope>NUCLEOTIDE SEQUENCE</scope>
    <source>
        <strain evidence="11">ZZ-2019</strain>
        <tissue evidence="11">Adductor muscle</tissue>
    </source>
</reference>
<dbReference type="AlphaFoldDB" id="A0AA88Y4W0"/>
<comment type="caution">
    <text evidence="11">The sequence shown here is derived from an EMBL/GenBank/DDBJ whole genome shotgun (WGS) entry which is preliminary data.</text>
</comment>
<keyword evidence="6" id="KW-0547">Nucleotide-binding</keyword>
<evidence type="ECO:0000313" key="12">
    <source>
        <dbReference type="Proteomes" id="UP001186944"/>
    </source>
</evidence>
<dbReference type="SMART" id="SM01265">
    <property type="entry name" value="Mab-21"/>
    <property type="match status" value="1"/>
</dbReference>
<evidence type="ECO:0000256" key="4">
    <source>
        <dbReference type="ARBA" id="ARBA00022695"/>
    </source>
</evidence>
<evidence type="ECO:0000256" key="2">
    <source>
        <dbReference type="ARBA" id="ARBA00008307"/>
    </source>
</evidence>
<keyword evidence="12" id="KW-1185">Reference proteome</keyword>
<dbReference type="GO" id="GO:0005524">
    <property type="term" value="F:ATP binding"/>
    <property type="evidence" value="ECO:0007669"/>
    <property type="project" value="UniProtKB-KW"/>
</dbReference>
<evidence type="ECO:0000256" key="8">
    <source>
        <dbReference type="ARBA" id="ARBA00022842"/>
    </source>
</evidence>
<dbReference type="Pfam" id="PF20266">
    <property type="entry name" value="Mab-21_C"/>
    <property type="match status" value="1"/>
</dbReference>